<reference evidence="3 4" key="1">
    <citation type="submission" date="2016-07" db="EMBL/GenBank/DDBJ databases">
        <title>Pervasive Adenine N6-methylation of Active Genes in Fungi.</title>
        <authorList>
            <consortium name="DOE Joint Genome Institute"/>
            <person name="Mondo S.J."/>
            <person name="Dannebaum R.O."/>
            <person name="Kuo R.C."/>
            <person name="Labutti K."/>
            <person name="Haridas S."/>
            <person name="Kuo A."/>
            <person name="Salamov A."/>
            <person name="Ahrendt S.R."/>
            <person name="Lipzen A."/>
            <person name="Sullivan W."/>
            <person name="Andreopoulos W.B."/>
            <person name="Clum A."/>
            <person name="Lindquist E."/>
            <person name="Daum C."/>
            <person name="Ramamoorthy G.K."/>
            <person name="Gryganskyi A."/>
            <person name="Culley D."/>
            <person name="Magnuson J.K."/>
            <person name="James T.Y."/>
            <person name="O'Malley M.A."/>
            <person name="Stajich J.E."/>
            <person name="Spatafora J.W."/>
            <person name="Visel A."/>
            <person name="Grigoriev I.V."/>
        </authorList>
    </citation>
    <scope>NUCLEOTIDE SEQUENCE [LARGE SCALE GENOMIC DNA]</scope>
    <source>
        <strain evidence="3 4">CBS 115471</strain>
    </source>
</reference>
<protein>
    <submittedName>
        <fullName evidence="3">Alpha/Beta hydrolase protein</fullName>
    </submittedName>
</protein>
<proteinExistence type="predicted"/>
<feature type="domain" description="AB hydrolase-1" evidence="2">
    <location>
        <begin position="98"/>
        <end position="241"/>
    </location>
</feature>
<keyword evidence="3" id="KW-0378">Hydrolase</keyword>
<dbReference type="SUPFAM" id="SSF53474">
    <property type="entry name" value="alpha/beta-Hydrolases"/>
    <property type="match status" value="1"/>
</dbReference>
<accession>A0A1Y1Z317</accession>
<evidence type="ECO:0000313" key="3">
    <source>
        <dbReference type="EMBL" id="ORY04681.1"/>
    </source>
</evidence>
<feature type="chain" id="PRO_5012711360" evidence="1">
    <location>
        <begin position="20"/>
        <end position="441"/>
    </location>
</feature>
<name>A0A1Y1Z317_9PLEO</name>
<evidence type="ECO:0000313" key="4">
    <source>
        <dbReference type="Proteomes" id="UP000193144"/>
    </source>
</evidence>
<evidence type="ECO:0000256" key="1">
    <source>
        <dbReference type="SAM" id="SignalP"/>
    </source>
</evidence>
<organism evidence="3 4">
    <name type="scientific">Clohesyomyces aquaticus</name>
    <dbReference type="NCBI Taxonomy" id="1231657"/>
    <lineage>
        <taxon>Eukaryota</taxon>
        <taxon>Fungi</taxon>
        <taxon>Dikarya</taxon>
        <taxon>Ascomycota</taxon>
        <taxon>Pezizomycotina</taxon>
        <taxon>Dothideomycetes</taxon>
        <taxon>Pleosporomycetidae</taxon>
        <taxon>Pleosporales</taxon>
        <taxon>Lindgomycetaceae</taxon>
        <taxon>Clohesyomyces</taxon>
    </lineage>
</organism>
<dbReference type="GO" id="GO:0016787">
    <property type="term" value="F:hydrolase activity"/>
    <property type="evidence" value="ECO:0007669"/>
    <property type="project" value="UniProtKB-KW"/>
</dbReference>
<dbReference type="InterPro" id="IPR029058">
    <property type="entry name" value="AB_hydrolase_fold"/>
</dbReference>
<dbReference type="OrthoDB" id="190201at2759"/>
<dbReference type="InterPro" id="IPR000073">
    <property type="entry name" value="AB_hydrolase_1"/>
</dbReference>
<sequence>MGPTAALSIVSLLAGFAAARNCANLTIPVSISARQGLFKDVPFEGNLDATTFSQNFNNIGQNYSQVLLQGYQTLTGNYKIAAQFCVPEAGSKTSTIQLLSHGIGFDKTYWDVPFNNYNYSYTDVALKKGYATLAIDRFGIGNSSHDDPINVVQAQAEVEVLNTITTMLRNKKVPGITGSYTKVIHVGHSFGSIQSYWLSALYPNNTDGLVLTGFSVNPAFLPATIAAWNLHIARLNQPLRFGNTSNGRGIDISAPYRSGKVVGAVQGFLNKVGVKLSSQDIWNEIATTEVANLIEGYNHSVTSYNYPSGYLAWSDFTSQQYTFLLPGYYDLSLGLYAESTKQPVTAGELLTIGSSPSSSPFTGPVLVVTGQQDAAFCGGDCYANTKGAASIPAAAAAAFPKTSKFEAYIQPNTAHGINFHYNATGAYNVIQSWLGVHGLAA</sequence>
<dbReference type="AlphaFoldDB" id="A0A1Y1Z317"/>
<keyword evidence="4" id="KW-1185">Reference proteome</keyword>
<dbReference type="Pfam" id="PF12697">
    <property type="entry name" value="Abhydrolase_6"/>
    <property type="match status" value="1"/>
</dbReference>
<gene>
    <name evidence="3" type="ORF">BCR34DRAFT_572527</name>
</gene>
<dbReference type="EMBL" id="MCFA01000133">
    <property type="protein sequence ID" value="ORY04681.1"/>
    <property type="molecule type" value="Genomic_DNA"/>
</dbReference>
<dbReference type="Proteomes" id="UP000193144">
    <property type="component" value="Unassembled WGS sequence"/>
</dbReference>
<keyword evidence="1" id="KW-0732">Signal</keyword>
<evidence type="ECO:0000259" key="2">
    <source>
        <dbReference type="Pfam" id="PF12697"/>
    </source>
</evidence>
<feature type="signal peptide" evidence="1">
    <location>
        <begin position="1"/>
        <end position="19"/>
    </location>
</feature>
<dbReference type="Gene3D" id="3.40.50.1820">
    <property type="entry name" value="alpha/beta hydrolase"/>
    <property type="match status" value="1"/>
</dbReference>
<comment type="caution">
    <text evidence="3">The sequence shown here is derived from an EMBL/GenBank/DDBJ whole genome shotgun (WGS) entry which is preliminary data.</text>
</comment>